<keyword evidence="3" id="KW-1185">Reference proteome</keyword>
<dbReference type="Proteomes" id="UP000642920">
    <property type="component" value="Unassembled WGS sequence"/>
</dbReference>
<reference evidence="2" key="1">
    <citation type="submission" date="2021-01" db="EMBL/GenBank/DDBJ databases">
        <title>Marivirga sp. nov., isolated from intertidal surface sediments.</title>
        <authorList>
            <person name="Zhang M."/>
        </authorList>
    </citation>
    <scope>NUCLEOTIDE SEQUENCE</scope>
    <source>
        <strain evidence="2">SM1354</strain>
    </source>
</reference>
<evidence type="ECO:0008006" key="4">
    <source>
        <dbReference type="Google" id="ProtNLM"/>
    </source>
</evidence>
<comment type="caution">
    <text evidence="2">The sequence shown here is derived from an EMBL/GenBank/DDBJ whole genome shotgun (WGS) entry which is preliminary data.</text>
</comment>
<dbReference type="PROSITE" id="PS51257">
    <property type="entry name" value="PROKAR_LIPOPROTEIN"/>
    <property type="match status" value="1"/>
</dbReference>
<dbReference type="AlphaFoldDB" id="A0A937AMU8"/>
<evidence type="ECO:0000313" key="3">
    <source>
        <dbReference type="Proteomes" id="UP000642920"/>
    </source>
</evidence>
<accession>A0A937AMU8</accession>
<feature type="signal peptide" evidence="1">
    <location>
        <begin position="1"/>
        <end position="21"/>
    </location>
</feature>
<evidence type="ECO:0000313" key="2">
    <source>
        <dbReference type="EMBL" id="MBL0765597.1"/>
    </source>
</evidence>
<proteinExistence type="predicted"/>
<dbReference type="RefSeq" id="WP_201920538.1">
    <property type="nucleotide sequence ID" value="NZ_JAERQG010000002.1"/>
</dbReference>
<name>A0A937AMU8_9BACT</name>
<protein>
    <recommendedName>
        <fullName evidence="4">Lipoprotein</fullName>
    </recommendedName>
</protein>
<sequence>MKLQLYFLALFLLLSSCKTTTKLPTDNNQTIDISGNFNATDAEIAINDIYLAFQESEWYLSEIADAAIASKAYVQNFEVNLDNKSYINKLLKSALNQQLNDDDQMEQLKAQNKSMASYVFRGKLSVSERNEDQNSVTYQLNIVLTNPANETVWEKTDFIKKYLNN</sequence>
<keyword evidence="1" id="KW-0732">Signal</keyword>
<dbReference type="EMBL" id="JAERQG010000002">
    <property type="protein sequence ID" value="MBL0765597.1"/>
    <property type="molecule type" value="Genomic_DNA"/>
</dbReference>
<feature type="chain" id="PRO_5037581321" description="Lipoprotein" evidence="1">
    <location>
        <begin position="22"/>
        <end position="165"/>
    </location>
</feature>
<organism evidence="2 3">
    <name type="scientific">Marivirga atlantica</name>
    <dbReference type="NCBI Taxonomy" id="1548457"/>
    <lineage>
        <taxon>Bacteria</taxon>
        <taxon>Pseudomonadati</taxon>
        <taxon>Bacteroidota</taxon>
        <taxon>Cytophagia</taxon>
        <taxon>Cytophagales</taxon>
        <taxon>Marivirgaceae</taxon>
        <taxon>Marivirga</taxon>
    </lineage>
</organism>
<evidence type="ECO:0000256" key="1">
    <source>
        <dbReference type="SAM" id="SignalP"/>
    </source>
</evidence>
<gene>
    <name evidence="2" type="ORF">JKP34_10060</name>
</gene>